<reference evidence="1 2" key="1">
    <citation type="submission" date="2020-05" db="EMBL/GenBank/DDBJ databases">
        <authorList>
            <person name="Zhang R."/>
        </authorList>
    </citation>
    <scope>NUCLEOTIDE SEQUENCE [LARGE SCALE GENOMIC DNA]</scope>
    <source>
        <strain evidence="1 2">DSM 28986</strain>
    </source>
</reference>
<evidence type="ECO:0000313" key="2">
    <source>
        <dbReference type="Proteomes" id="UP000546917"/>
    </source>
</evidence>
<dbReference type="AlphaFoldDB" id="A0A7K4FN78"/>
<name>A0A7K4FN78_9ARCH</name>
<feature type="non-terminal residue" evidence="1">
    <location>
        <position position="1"/>
    </location>
</feature>
<proteinExistence type="predicted"/>
<sequence length="53" mass="5592">LHLAHNFATIVLVHPVTVSAHSTTSIVTDLALANNIHLSTKTFNISATVDVVS</sequence>
<dbReference type="EMBL" id="JABGBP010000087">
    <property type="protein sequence ID" value="NOL59749.1"/>
    <property type="molecule type" value="Genomic_DNA"/>
</dbReference>
<protein>
    <submittedName>
        <fullName evidence="1">Uncharacterized protein</fullName>
    </submittedName>
</protein>
<accession>A0A7K4FN78</accession>
<dbReference type="Proteomes" id="UP000546917">
    <property type="component" value="Unassembled WGS sequence"/>
</dbReference>
<gene>
    <name evidence="1" type="ORF">HLB00_02730</name>
</gene>
<comment type="caution">
    <text evidence="1">The sequence shown here is derived from an EMBL/GenBank/DDBJ whole genome shotgun (WGS) entry which is preliminary data.</text>
</comment>
<evidence type="ECO:0000313" key="1">
    <source>
        <dbReference type="EMBL" id="NOL59749.1"/>
    </source>
</evidence>
<organism evidence="1 2">
    <name type="scientific">Ferroplasma acidiphilum</name>
    <dbReference type="NCBI Taxonomy" id="74969"/>
    <lineage>
        <taxon>Archaea</taxon>
        <taxon>Methanobacteriati</taxon>
        <taxon>Thermoplasmatota</taxon>
        <taxon>Thermoplasmata</taxon>
        <taxon>Thermoplasmatales</taxon>
        <taxon>Ferroplasmaceae</taxon>
        <taxon>Ferroplasma</taxon>
    </lineage>
</organism>